<dbReference type="InterPro" id="IPR036399">
    <property type="entry name" value="Pest_cryst_cen_dom_sf"/>
</dbReference>
<comment type="similarity">
    <text evidence="1">Belongs to the delta endotoxin family.</text>
</comment>
<dbReference type="Gene3D" id="1.20.190.10">
    <property type="entry name" value="Pesticidal crystal protein, N-terminal domain"/>
    <property type="match status" value="1"/>
</dbReference>
<keyword evidence="3" id="KW-0749">Sporulation</keyword>
<reference evidence="9" key="1">
    <citation type="submission" date="2009-09" db="EMBL/GenBank/DDBJ databases">
        <title>Cloning a novel insecticidal cry30Ga-like gene from Bacillus thuringiensis G7-1.</title>
        <authorList>
            <person name="Guan P."/>
            <person name="Zheng A."/>
            <person name="Li P."/>
            <person name="Zhu J."/>
        </authorList>
    </citation>
    <scope>NUCLEOTIDE SEQUENCE</scope>
    <source>
        <strain evidence="9">G7-1</strain>
    </source>
</reference>
<evidence type="ECO:0000256" key="4">
    <source>
        <dbReference type="ARBA" id="ARBA00023026"/>
    </source>
</evidence>
<dbReference type="InterPro" id="IPR001178">
    <property type="entry name" value="Pest_cryst_dom_II"/>
</dbReference>
<dbReference type="InterPro" id="IPR036716">
    <property type="entry name" value="Pest_crys_N_sf"/>
</dbReference>
<gene>
    <name evidence="9" type="primary">cry30Ga</name>
</gene>
<feature type="domain" description="Pesticidal crystal protein" evidence="7">
    <location>
        <begin position="501"/>
        <end position="655"/>
    </location>
</feature>
<dbReference type="Pfam" id="PF03944">
    <property type="entry name" value="Endotoxin_C"/>
    <property type="match status" value="1"/>
</dbReference>
<sequence length="667" mass="74870">MDLYQNENEYKILDVLPNYSNMVNAYSSYPLANNPQVPLQNTSYKDWLNMCQTITPLCTTIDSDINSVAAAIGVIASIIGLIRGPGEAIGLILGTFSSIIPFLWPENKTIIWEEFTHRGLNLIRPELTPAEIEIILNPLKGSYNALREQLVNFEREFAIWAGAKNQATTGDLLRRISAIEGAIIQLKNQLTVSEANKPALLSLYAQTANIDLILFQRGAKYGDEWAKYARNQPIPFKTSREYYASLIEKIKTYTNDIAGTYRNGLNKIKNIQNISWDTFNEYRREMTLSALDLVALFPNYDICIYPIQTKTELTRKIYMPSFYLQALQQSGNLESLENQLTHPPSLFTWLNELNLYTISENFNPAILPNPAQGITGGTPIPIGLNNLFIYKLSMSQYHDPNGCYPIAGISDMTFYKSDYNGNASTTQPYHAGRNSNNVIDTFMNGPQNASSSNNISIKETKHILSDIKMVYSRSGVYSFGYSFAWTYTSVDPDNLIVPNRITQIPAVKANLLNSPARVIAGPGHTGGDLVALLNSGTQSGRMEIKCKTGSFTETSRRYGIRMRYAANNAFTVSLSYTLQGGNPIGITFGTERTFLRTNNIIPTDLKYEEFKYKEYNQIITMTAPQNTIVTIAVYQSTPSLNNQLIIDRIEFYPMDQGVEACKMNLEF</sequence>
<organism evidence="9">
    <name type="scientific">Bacillus thuringiensis</name>
    <dbReference type="NCBI Taxonomy" id="1428"/>
    <lineage>
        <taxon>Bacteria</taxon>
        <taxon>Bacillati</taxon>
        <taxon>Bacillota</taxon>
        <taxon>Bacilli</taxon>
        <taxon>Bacillales</taxon>
        <taxon>Bacillaceae</taxon>
        <taxon>Bacillus</taxon>
        <taxon>Bacillus cereus group</taxon>
    </lineage>
</organism>
<dbReference type="AlphaFoldDB" id="F6JS41"/>
<evidence type="ECO:0000256" key="2">
    <source>
        <dbReference type="ARBA" id="ARBA00022656"/>
    </source>
</evidence>
<dbReference type="InterPro" id="IPR005638">
    <property type="entry name" value="Pest_crys_dom-III"/>
</dbReference>
<accession>F6JS41</accession>
<dbReference type="SUPFAM" id="SSF56849">
    <property type="entry name" value="delta-Endotoxin (insectocide), N-terminal domain"/>
    <property type="match status" value="1"/>
</dbReference>
<keyword evidence="4" id="KW-0843">Virulence</keyword>
<dbReference type="Gene3D" id="2.100.10.10">
    <property type="entry name" value="Pesticidal crystal protein, central domain"/>
    <property type="match status" value="1"/>
</dbReference>
<feature type="domain" description="Pesticidal crystal protein" evidence="6">
    <location>
        <begin position="309"/>
        <end position="357"/>
    </location>
</feature>
<evidence type="ECO:0000256" key="1">
    <source>
        <dbReference type="ARBA" id="ARBA00007819"/>
    </source>
</evidence>
<evidence type="ECO:0000259" key="8">
    <source>
        <dbReference type="Pfam" id="PF03945"/>
    </source>
</evidence>
<dbReference type="SMR" id="F6JS41"/>
<dbReference type="SUPFAM" id="SSF51096">
    <property type="entry name" value="delta-Endotoxin (insectocide), middle domain"/>
    <property type="match status" value="1"/>
</dbReference>
<dbReference type="GO" id="GO:0001907">
    <property type="term" value="P:symbiont-mediated killing of host cell"/>
    <property type="evidence" value="ECO:0007669"/>
    <property type="project" value="InterPro"/>
</dbReference>
<dbReference type="EMBL" id="GQ906472">
    <property type="protein sequence ID" value="ADK47393.1"/>
    <property type="molecule type" value="Genomic_DNA"/>
</dbReference>
<evidence type="ECO:0000259" key="6">
    <source>
        <dbReference type="Pfam" id="PF00555"/>
    </source>
</evidence>
<keyword evidence="2" id="KW-0800">Toxin</keyword>
<dbReference type="Pfam" id="PF00555">
    <property type="entry name" value="Endotoxin_M"/>
    <property type="match status" value="2"/>
</dbReference>
<evidence type="ECO:0000259" key="7">
    <source>
        <dbReference type="Pfam" id="PF03944"/>
    </source>
</evidence>
<protein>
    <recommendedName>
        <fullName evidence="5">Crystaline entomocidal protoxin</fullName>
    </recommendedName>
</protein>
<dbReference type="Gene3D" id="2.60.120.260">
    <property type="entry name" value="Galactose-binding domain-like"/>
    <property type="match status" value="1"/>
</dbReference>
<dbReference type="InterPro" id="IPR005639">
    <property type="entry name" value="Pest_crys_dom_I"/>
</dbReference>
<dbReference type="GO" id="GO:0030435">
    <property type="term" value="P:sporulation resulting in formation of a cellular spore"/>
    <property type="evidence" value="ECO:0007669"/>
    <property type="project" value="UniProtKB-KW"/>
</dbReference>
<dbReference type="InterPro" id="IPR008979">
    <property type="entry name" value="Galactose-bd-like_sf"/>
</dbReference>
<dbReference type="CDD" id="cd04085">
    <property type="entry name" value="delta_endotoxin_C"/>
    <property type="match status" value="1"/>
</dbReference>
<dbReference type="SUPFAM" id="SSF49785">
    <property type="entry name" value="Galactose-binding domain-like"/>
    <property type="match status" value="1"/>
</dbReference>
<evidence type="ECO:0000313" key="9">
    <source>
        <dbReference type="EMBL" id="ADK47393.1"/>
    </source>
</evidence>
<feature type="domain" description="Pesticidal crystal protein" evidence="8">
    <location>
        <begin position="144"/>
        <end position="301"/>
    </location>
</feature>
<dbReference type="GO" id="GO:0090729">
    <property type="term" value="F:toxin activity"/>
    <property type="evidence" value="ECO:0007669"/>
    <property type="project" value="UniProtKB-KW"/>
</dbReference>
<dbReference type="Pfam" id="PF03945">
    <property type="entry name" value="Endotoxin_N"/>
    <property type="match status" value="1"/>
</dbReference>
<feature type="domain" description="Pesticidal crystal protein" evidence="6">
    <location>
        <begin position="363"/>
        <end position="491"/>
    </location>
</feature>
<name>F6JS41_BACTU</name>
<evidence type="ECO:0000256" key="5">
    <source>
        <dbReference type="ARBA" id="ARBA00029653"/>
    </source>
</evidence>
<proteinExistence type="inferred from homology"/>
<evidence type="ECO:0000256" key="3">
    <source>
        <dbReference type="ARBA" id="ARBA00022969"/>
    </source>
</evidence>
<dbReference type="GO" id="GO:0005102">
    <property type="term" value="F:signaling receptor binding"/>
    <property type="evidence" value="ECO:0007669"/>
    <property type="project" value="InterPro"/>
</dbReference>